<dbReference type="PANTHER" id="PTHR31168">
    <property type="entry name" value="OS02G0292800 PROTEIN"/>
    <property type="match status" value="1"/>
</dbReference>
<keyword evidence="2" id="KW-0812">Transmembrane</keyword>
<keyword evidence="2" id="KW-1133">Transmembrane helix</keyword>
<dbReference type="PANTHER" id="PTHR31168:SF1">
    <property type="entry name" value="DUF599 FAMILY PROTEIN"/>
    <property type="match status" value="1"/>
</dbReference>
<dbReference type="Proteomes" id="UP000287651">
    <property type="component" value="Unassembled WGS sequence"/>
</dbReference>
<sequence length="121" mass="13339">MEKQDLDFVLVPLGLLSMVAYHLWLLYRIARYPTTTVIGINAINRRIWVRTMMEVSTSLFHIACCFIALHRSIAADLSAGSCEERGVGSPDSAKQHNGVDAAGVDGDHAQLADRGADDKRR</sequence>
<evidence type="ECO:0000256" key="1">
    <source>
        <dbReference type="SAM" id="MobiDB-lite"/>
    </source>
</evidence>
<protein>
    <submittedName>
        <fullName evidence="3">Uncharacterized protein</fullName>
    </submittedName>
</protein>
<evidence type="ECO:0000313" key="3">
    <source>
        <dbReference type="EMBL" id="RRT69134.1"/>
    </source>
</evidence>
<feature type="region of interest" description="Disordered" evidence="1">
    <location>
        <begin position="81"/>
        <end position="121"/>
    </location>
</feature>
<keyword evidence="2" id="KW-0472">Membrane</keyword>
<organism evidence="3 4">
    <name type="scientific">Ensete ventricosum</name>
    <name type="common">Abyssinian banana</name>
    <name type="synonym">Musa ensete</name>
    <dbReference type="NCBI Taxonomy" id="4639"/>
    <lineage>
        <taxon>Eukaryota</taxon>
        <taxon>Viridiplantae</taxon>
        <taxon>Streptophyta</taxon>
        <taxon>Embryophyta</taxon>
        <taxon>Tracheophyta</taxon>
        <taxon>Spermatophyta</taxon>
        <taxon>Magnoliopsida</taxon>
        <taxon>Liliopsida</taxon>
        <taxon>Zingiberales</taxon>
        <taxon>Musaceae</taxon>
        <taxon>Ensete</taxon>
    </lineage>
</organism>
<dbReference type="AlphaFoldDB" id="A0A426ZYU1"/>
<reference evidence="3 4" key="1">
    <citation type="journal article" date="2014" name="Agronomy (Basel)">
        <title>A Draft Genome Sequence for Ensete ventricosum, the Drought-Tolerant Tree Against Hunger.</title>
        <authorList>
            <person name="Harrison J."/>
            <person name="Moore K.A."/>
            <person name="Paszkiewicz K."/>
            <person name="Jones T."/>
            <person name="Grant M."/>
            <person name="Ambacheew D."/>
            <person name="Muzemil S."/>
            <person name="Studholme D.J."/>
        </authorList>
    </citation>
    <scope>NUCLEOTIDE SEQUENCE [LARGE SCALE GENOMIC DNA]</scope>
</reference>
<dbReference type="InterPro" id="IPR006747">
    <property type="entry name" value="DUF599"/>
</dbReference>
<feature type="compositionally biased region" description="Basic and acidic residues" evidence="1">
    <location>
        <begin position="105"/>
        <end position="121"/>
    </location>
</feature>
<proteinExistence type="predicted"/>
<dbReference type="EMBL" id="AMZH03004452">
    <property type="protein sequence ID" value="RRT69134.1"/>
    <property type="molecule type" value="Genomic_DNA"/>
</dbReference>
<comment type="caution">
    <text evidence="3">The sequence shown here is derived from an EMBL/GenBank/DDBJ whole genome shotgun (WGS) entry which is preliminary data.</text>
</comment>
<name>A0A426ZYU1_ENSVE</name>
<gene>
    <name evidence="3" type="ORF">B296_00037674</name>
</gene>
<feature type="transmembrane region" description="Helical" evidence="2">
    <location>
        <begin position="6"/>
        <end position="27"/>
    </location>
</feature>
<evidence type="ECO:0000256" key="2">
    <source>
        <dbReference type="SAM" id="Phobius"/>
    </source>
</evidence>
<dbReference type="Pfam" id="PF04654">
    <property type="entry name" value="DUF599"/>
    <property type="match status" value="1"/>
</dbReference>
<evidence type="ECO:0000313" key="4">
    <source>
        <dbReference type="Proteomes" id="UP000287651"/>
    </source>
</evidence>
<accession>A0A426ZYU1</accession>